<feature type="transmembrane region" description="Helical" evidence="3">
    <location>
        <begin position="272"/>
        <end position="291"/>
    </location>
</feature>
<keyword evidence="1" id="KW-0677">Repeat</keyword>
<feature type="domain" description="Ig-like" evidence="4">
    <location>
        <begin position="73"/>
        <end position="164"/>
    </location>
</feature>
<protein>
    <recommendedName>
        <fullName evidence="4">Ig-like domain-containing protein</fullName>
    </recommendedName>
</protein>
<dbReference type="SMART" id="SM00408">
    <property type="entry name" value="IGc2"/>
    <property type="match status" value="2"/>
</dbReference>
<evidence type="ECO:0000256" key="1">
    <source>
        <dbReference type="ARBA" id="ARBA00022737"/>
    </source>
</evidence>
<dbReference type="InterPro" id="IPR003598">
    <property type="entry name" value="Ig_sub2"/>
</dbReference>
<evidence type="ECO:0000313" key="5">
    <source>
        <dbReference type="Ensembl" id="ENSHCOP00000013259.1"/>
    </source>
</evidence>
<dbReference type="Ensembl" id="ENSHCOT00000020544.1">
    <property type="protein sequence ID" value="ENSHCOP00000013259.1"/>
    <property type="gene ID" value="ENSHCOG00000016385.1"/>
</dbReference>
<dbReference type="PANTHER" id="PTHR14340:SF15">
    <property type="entry name" value="IG-LIKE DOMAIN-CONTAINING PROTEIN"/>
    <property type="match status" value="1"/>
</dbReference>
<dbReference type="AlphaFoldDB" id="A0A3Q2Y6F9"/>
<evidence type="ECO:0000313" key="6">
    <source>
        <dbReference type="Proteomes" id="UP000264820"/>
    </source>
</evidence>
<dbReference type="FunFam" id="2.60.40.10:FF:000031">
    <property type="entry name" value="Myosin-binding protein C, slow type"/>
    <property type="match status" value="1"/>
</dbReference>
<dbReference type="GeneTree" id="ENSGT01110000267173"/>
<evidence type="ECO:0000256" key="3">
    <source>
        <dbReference type="SAM" id="Phobius"/>
    </source>
</evidence>
<accession>A0A3Q2Y6F9</accession>
<evidence type="ECO:0000259" key="4">
    <source>
        <dbReference type="PROSITE" id="PS50835"/>
    </source>
</evidence>
<dbReference type="InterPro" id="IPR003599">
    <property type="entry name" value="Ig_sub"/>
</dbReference>
<feature type="domain" description="Ig-like" evidence="4">
    <location>
        <begin position="175"/>
        <end position="266"/>
    </location>
</feature>
<dbReference type="InterPro" id="IPR036179">
    <property type="entry name" value="Ig-like_dom_sf"/>
</dbReference>
<dbReference type="InterPro" id="IPR007110">
    <property type="entry name" value="Ig-like_dom"/>
</dbReference>
<keyword evidence="6" id="KW-1185">Reference proteome</keyword>
<keyword evidence="3" id="KW-0812">Transmembrane</keyword>
<keyword evidence="3" id="KW-0472">Membrane</keyword>
<dbReference type="Gene3D" id="2.60.40.10">
    <property type="entry name" value="Immunoglobulins"/>
    <property type="match status" value="3"/>
</dbReference>
<dbReference type="SUPFAM" id="SSF48726">
    <property type="entry name" value="Immunoglobulin"/>
    <property type="match status" value="3"/>
</dbReference>
<dbReference type="Pfam" id="PF07679">
    <property type="entry name" value="I-set"/>
    <property type="match status" value="3"/>
</dbReference>
<name>A0A3Q2Y6F9_HIPCM</name>
<reference evidence="5" key="2">
    <citation type="submission" date="2025-09" db="UniProtKB">
        <authorList>
            <consortium name="Ensembl"/>
        </authorList>
    </citation>
    <scope>IDENTIFICATION</scope>
</reference>
<sequence length="293" mass="32285">SPPPTPPSFKASGEVRWFKDGNELFASKNILMQSDGRKRILVIRKAAKGDMGAFTCDCGTDRTTAQLNIEVPPRVELGVNMKNLIVVKAGQNVFLDAEVFGKPLPKVSWKRDGVPLHLAEGMKMTQKKHVHLLELYSVTRKESGDYTILAENVNGSKYATIKVKVLDVPGPCDPPVITNITKDSMTHRAGSDVELKFNVTAKPSPTIEWLKDGRELKAGAQLSFKHTFESTSLFLRDTSRLNSGTYEVKVKNSLGSACAVVRLLIQGTSNQLSNQSFIYLFIFVGGGVGWFKR</sequence>
<dbReference type="SMART" id="SM00409">
    <property type="entry name" value="IG"/>
    <property type="match status" value="2"/>
</dbReference>
<dbReference type="OMA" id="DSMTHRA"/>
<dbReference type="STRING" id="109280.ENSHCOP00000013259"/>
<keyword evidence="2" id="KW-0393">Immunoglobulin domain</keyword>
<dbReference type="Proteomes" id="UP000264820">
    <property type="component" value="Unplaced"/>
</dbReference>
<evidence type="ECO:0000256" key="2">
    <source>
        <dbReference type="ARBA" id="ARBA00023319"/>
    </source>
</evidence>
<reference evidence="5" key="1">
    <citation type="submission" date="2025-08" db="UniProtKB">
        <authorList>
            <consortium name="Ensembl"/>
        </authorList>
    </citation>
    <scope>IDENTIFICATION</scope>
</reference>
<proteinExistence type="predicted"/>
<keyword evidence="3" id="KW-1133">Transmembrane helix</keyword>
<dbReference type="FunFam" id="2.60.40.10:FF:000002">
    <property type="entry name" value="Titin a"/>
    <property type="match status" value="1"/>
</dbReference>
<dbReference type="PROSITE" id="PS50835">
    <property type="entry name" value="IG_LIKE"/>
    <property type="match status" value="2"/>
</dbReference>
<dbReference type="InterPro" id="IPR013783">
    <property type="entry name" value="Ig-like_fold"/>
</dbReference>
<dbReference type="InterPro" id="IPR013098">
    <property type="entry name" value="Ig_I-set"/>
</dbReference>
<organism evidence="5 6">
    <name type="scientific">Hippocampus comes</name>
    <name type="common">Tiger tail seahorse</name>
    <dbReference type="NCBI Taxonomy" id="109280"/>
    <lineage>
        <taxon>Eukaryota</taxon>
        <taxon>Metazoa</taxon>
        <taxon>Chordata</taxon>
        <taxon>Craniata</taxon>
        <taxon>Vertebrata</taxon>
        <taxon>Euteleostomi</taxon>
        <taxon>Actinopterygii</taxon>
        <taxon>Neopterygii</taxon>
        <taxon>Teleostei</taxon>
        <taxon>Neoteleostei</taxon>
        <taxon>Acanthomorphata</taxon>
        <taxon>Syngnathiaria</taxon>
        <taxon>Syngnathiformes</taxon>
        <taxon>Syngnathoidei</taxon>
        <taxon>Syngnathidae</taxon>
        <taxon>Hippocampus</taxon>
    </lineage>
</organism>
<dbReference type="PANTHER" id="PTHR14340">
    <property type="entry name" value="MICROFIBRIL-ASSOCIATED GLYCOPROTEIN 3"/>
    <property type="match status" value="1"/>
</dbReference>